<dbReference type="InParanoid" id="G2QLL5"/>
<accession>G2QLL5</accession>
<reference evidence="2 3" key="1">
    <citation type="journal article" date="2011" name="Nat. Biotechnol.">
        <title>Comparative genomic analysis of the thermophilic biomass-degrading fungi Myceliophthora thermophila and Thielavia terrestris.</title>
        <authorList>
            <person name="Berka R.M."/>
            <person name="Grigoriev I.V."/>
            <person name="Otillar R."/>
            <person name="Salamov A."/>
            <person name="Grimwood J."/>
            <person name="Reid I."/>
            <person name="Ishmael N."/>
            <person name="John T."/>
            <person name="Darmond C."/>
            <person name="Moisan M.-C."/>
            <person name="Henrissat B."/>
            <person name="Coutinho P.M."/>
            <person name="Lombard V."/>
            <person name="Natvig D.O."/>
            <person name="Lindquist E."/>
            <person name="Schmutz J."/>
            <person name="Lucas S."/>
            <person name="Harris P."/>
            <person name="Powlowski J."/>
            <person name="Bellemare A."/>
            <person name="Taylor D."/>
            <person name="Butler G."/>
            <person name="de Vries R.P."/>
            <person name="Allijn I.E."/>
            <person name="van den Brink J."/>
            <person name="Ushinsky S."/>
            <person name="Storms R."/>
            <person name="Powell A.J."/>
            <person name="Paulsen I.T."/>
            <person name="Elbourne L.D.H."/>
            <person name="Baker S.E."/>
            <person name="Magnuson J."/>
            <person name="LaBoissiere S."/>
            <person name="Clutterbuck A.J."/>
            <person name="Martinez D."/>
            <person name="Wogulis M."/>
            <person name="de Leon A.L."/>
            <person name="Rey M.W."/>
            <person name="Tsang A."/>
        </authorList>
    </citation>
    <scope>NUCLEOTIDE SEQUENCE [LARGE SCALE GENOMIC DNA]</scope>
    <source>
        <strain evidence="3">ATCC 42464 / BCRC 31852 / DSM 1799</strain>
    </source>
</reference>
<evidence type="ECO:0000256" key="1">
    <source>
        <dbReference type="SAM" id="MobiDB-lite"/>
    </source>
</evidence>
<dbReference type="Proteomes" id="UP000007322">
    <property type="component" value="Chromosome 6"/>
</dbReference>
<dbReference type="RefSeq" id="XP_003666090.1">
    <property type="nucleotide sequence ID" value="XM_003666042.1"/>
</dbReference>
<evidence type="ECO:0000313" key="3">
    <source>
        <dbReference type="Proteomes" id="UP000007322"/>
    </source>
</evidence>
<dbReference type="VEuPathDB" id="FungiDB:MYCTH_2070514"/>
<dbReference type="AlphaFoldDB" id="G2QLL5"/>
<gene>
    <name evidence="2" type="ORF">MYCTH_2070514</name>
</gene>
<dbReference type="GeneID" id="11514149"/>
<sequence>MRDFHDRTAYEQTKTPAPARVIFQEFLKVLGRTEAEQPLIWYSRSVHMRSVLAVPALSPSPVGLGGDQNTTEEEEGEGENKGEVESGEVIMLDDRLLEKISKMPPTAGYAGDRDLVDVSVYLWDDEYTKEDRNALGLLQGAMRAAHLPPLEVVDCREVPSVWEIVDEHTSSSRVLAGGSGNVSPSPSPSPSGSYEEFKLDRRRAPHTVGSAHLYIRRDIVEAAERESIVPPYPVTFPHDYPYKHDNWYLDGLQRHGSGRVVKRSETDG</sequence>
<dbReference type="HOGENOM" id="CLU_1038943_0_0_1"/>
<protein>
    <submittedName>
        <fullName evidence="2">Uncharacterized protein</fullName>
    </submittedName>
</protein>
<dbReference type="OMA" id="DRQALAW"/>
<feature type="region of interest" description="Disordered" evidence="1">
    <location>
        <begin position="173"/>
        <end position="197"/>
    </location>
</feature>
<feature type="region of interest" description="Disordered" evidence="1">
    <location>
        <begin position="59"/>
        <end position="84"/>
    </location>
</feature>
<dbReference type="KEGG" id="mtm:MYCTH_2070514"/>
<dbReference type="EMBL" id="CP003007">
    <property type="protein sequence ID" value="AEO60845.1"/>
    <property type="molecule type" value="Genomic_DNA"/>
</dbReference>
<name>G2QLL5_THET4</name>
<evidence type="ECO:0000313" key="2">
    <source>
        <dbReference type="EMBL" id="AEO60845.1"/>
    </source>
</evidence>
<keyword evidence="3" id="KW-1185">Reference proteome</keyword>
<proteinExistence type="predicted"/>
<dbReference type="eggNOG" id="ENOG502RJA4">
    <property type="taxonomic scope" value="Eukaryota"/>
</dbReference>
<organism evidence="2 3">
    <name type="scientific">Thermothelomyces thermophilus (strain ATCC 42464 / BCRC 31852 / DSM 1799)</name>
    <name type="common">Sporotrichum thermophile</name>
    <dbReference type="NCBI Taxonomy" id="573729"/>
    <lineage>
        <taxon>Eukaryota</taxon>
        <taxon>Fungi</taxon>
        <taxon>Dikarya</taxon>
        <taxon>Ascomycota</taxon>
        <taxon>Pezizomycotina</taxon>
        <taxon>Sordariomycetes</taxon>
        <taxon>Sordariomycetidae</taxon>
        <taxon>Sordariales</taxon>
        <taxon>Chaetomiaceae</taxon>
        <taxon>Thermothelomyces</taxon>
    </lineage>
</organism>
<dbReference type="OrthoDB" id="4584224at2759"/>